<sequence>MPYRVFLGAPSAQDLANIDSSAASAYHWQTVSSSSRLPSKTSSTRFIGTQSFILPPATLEAASRRISLIYQNVIFDESKDEEGDSLLEEDDLRHGNESRKLGDQTTLITWPPTAESRREKSKDAPSLLNSQSQLASNESQQQQFLETQDESGFDESIGYSDASSIARFPTFHFNLHDVTPLAHLAGAKSRKVSLVVVAILEVEGPDSIRIKKGPDAGKEVSILKVILGDEAGTVCKLTAWREVAETWGGDMKRGDVVFIESAYTFFVYDQSLTHCTDTDVTATSVPNTSPTLTASPNLKSTMTICYRTMPYTHEDNRLRPDLRLGDSDPCVRKVAAAVRWFEKMAGLPSKA</sequence>
<dbReference type="EMBL" id="DS547091">
    <property type="protein sequence ID" value="EDR16022.1"/>
    <property type="molecule type" value="Genomic_DNA"/>
</dbReference>
<proteinExistence type="predicted"/>
<evidence type="ECO:0000259" key="2">
    <source>
        <dbReference type="Pfam" id="PF21669"/>
    </source>
</evidence>
<dbReference type="InterPro" id="IPR012340">
    <property type="entry name" value="NA-bd_OB-fold"/>
</dbReference>
<evidence type="ECO:0000313" key="4">
    <source>
        <dbReference type="Proteomes" id="UP000001194"/>
    </source>
</evidence>
<dbReference type="GeneID" id="6069696"/>
<evidence type="ECO:0000256" key="1">
    <source>
        <dbReference type="SAM" id="MobiDB-lite"/>
    </source>
</evidence>
<keyword evidence="4" id="KW-1185">Reference proteome</keyword>
<reference evidence="3 4" key="1">
    <citation type="journal article" date="2008" name="Nature">
        <title>The genome of Laccaria bicolor provides insights into mycorrhizal symbiosis.</title>
        <authorList>
            <person name="Martin F."/>
            <person name="Aerts A."/>
            <person name="Ahren D."/>
            <person name="Brun A."/>
            <person name="Danchin E.G.J."/>
            <person name="Duchaussoy F."/>
            <person name="Gibon J."/>
            <person name="Kohler A."/>
            <person name="Lindquist E."/>
            <person name="Pereda V."/>
            <person name="Salamov A."/>
            <person name="Shapiro H.J."/>
            <person name="Wuyts J."/>
            <person name="Blaudez D."/>
            <person name="Buee M."/>
            <person name="Brokstein P."/>
            <person name="Canbaeck B."/>
            <person name="Cohen D."/>
            <person name="Courty P.E."/>
            <person name="Coutinho P.M."/>
            <person name="Delaruelle C."/>
            <person name="Detter J.C."/>
            <person name="Deveau A."/>
            <person name="DiFazio S."/>
            <person name="Duplessis S."/>
            <person name="Fraissinet-Tachet L."/>
            <person name="Lucic E."/>
            <person name="Frey-Klett P."/>
            <person name="Fourrey C."/>
            <person name="Feussner I."/>
            <person name="Gay G."/>
            <person name="Grimwood J."/>
            <person name="Hoegger P.J."/>
            <person name="Jain P."/>
            <person name="Kilaru S."/>
            <person name="Labbe J."/>
            <person name="Lin Y.C."/>
            <person name="Legue V."/>
            <person name="Le Tacon F."/>
            <person name="Marmeisse R."/>
            <person name="Melayah D."/>
            <person name="Montanini B."/>
            <person name="Muratet M."/>
            <person name="Nehls U."/>
            <person name="Niculita-Hirzel H."/>
            <person name="Oudot-Le Secq M.P."/>
            <person name="Peter M."/>
            <person name="Quesneville H."/>
            <person name="Rajashekar B."/>
            <person name="Reich M."/>
            <person name="Rouhier N."/>
            <person name="Schmutz J."/>
            <person name="Yin T."/>
            <person name="Chalot M."/>
            <person name="Henrissat B."/>
            <person name="Kuees U."/>
            <person name="Lucas S."/>
            <person name="Van de Peer Y."/>
            <person name="Podila G.K."/>
            <person name="Polle A."/>
            <person name="Pukkila P.J."/>
            <person name="Richardson P.M."/>
            <person name="Rouze P."/>
            <person name="Sanders I.R."/>
            <person name="Stajich J.E."/>
            <person name="Tunlid A."/>
            <person name="Tuskan G."/>
            <person name="Grigoriev I.V."/>
        </authorList>
    </citation>
    <scope>NUCLEOTIDE SEQUENCE [LARGE SCALE GENOMIC DNA]</scope>
    <source>
        <strain evidence="4">S238N-H82 / ATCC MYA-4686</strain>
    </source>
</reference>
<gene>
    <name evidence="3" type="ORF">LACBIDRAFT_301641</name>
</gene>
<dbReference type="InParanoid" id="B0CNZ2"/>
<feature type="compositionally biased region" description="Acidic residues" evidence="1">
    <location>
        <begin position="80"/>
        <end position="90"/>
    </location>
</feature>
<dbReference type="STRING" id="486041.B0CNZ2"/>
<dbReference type="Gene3D" id="2.40.50.140">
    <property type="entry name" value="Nucleic acid-binding proteins"/>
    <property type="match status" value="1"/>
</dbReference>
<protein>
    <submittedName>
        <fullName evidence="3">Predicted protein</fullName>
    </submittedName>
</protein>
<dbReference type="HOGENOM" id="CLU_069053_0_0_1"/>
<dbReference type="RefSeq" id="XP_001874230.1">
    <property type="nucleotide sequence ID" value="XM_001874195.1"/>
</dbReference>
<dbReference type="InterPro" id="IPR049507">
    <property type="entry name" value="SHLD2_OB1"/>
</dbReference>
<accession>B0CNZ2</accession>
<feature type="domain" description="Shieldin complex subunit 2 first OB fold" evidence="2">
    <location>
        <begin position="188"/>
        <end position="261"/>
    </location>
</feature>
<dbReference type="Proteomes" id="UP000001194">
    <property type="component" value="Unassembled WGS sequence"/>
</dbReference>
<name>B0CNZ2_LACBS</name>
<feature type="compositionally biased region" description="Basic and acidic residues" evidence="1">
    <location>
        <begin position="91"/>
        <end position="102"/>
    </location>
</feature>
<dbReference type="KEGG" id="lbc:LACBIDRAFT_301641"/>
<dbReference type="Pfam" id="PF21669">
    <property type="entry name" value="SHLD2_OB1"/>
    <property type="match status" value="1"/>
</dbReference>
<evidence type="ECO:0000313" key="3">
    <source>
        <dbReference type="EMBL" id="EDR16022.1"/>
    </source>
</evidence>
<dbReference type="AlphaFoldDB" id="B0CNZ2"/>
<feature type="compositionally biased region" description="Low complexity" evidence="1">
    <location>
        <begin position="126"/>
        <end position="143"/>
    </location>
</feature>
<dbReference type="OrthoDB" id="2570580at2759"/>
<organism evidence="4">
    <name type="scientific">Laccaria bicolor (strain S238N-H82 / ATCC MYA-4686)</name>
    <name type="common">Bicoloured deceiver</name>
    <name type="synonym">Laccaria laccata var. bicolor</name>
    <dbReference type="NCBI Taxonomy" id="486041"/>
    <lineage>
        <taxon>Eukaryota</taxon>
        <taxon>Fungi</taxon>
        <taxon>Dikarya</taxon>
        <taxon>Basidiomycota</taxon>
        <taxon>Agaricomycotina</taxon>
        <taxon>Agaricomycetes</taxon>
        <taxon>Agaricomycetidae</taxon>
        <taxon>Agaricales</taxon>
        <taxon>Agaricineae</taxon>
        <taxon>Hydnangiaceae</taxon>
        <taxon>Laccaria</taxon>
    </lineage>
</organism>
<dbReference type="SUPFAM" id="SSF50249">
    <property type="entry name" value="Nucleic acid-binding proteins"/>
    <property type="match status" value="1"/>
</dbReference>
<feature type="region of interest" description="Disordered" evidence="1">
    <location>
        <begin position="80"/>
        <end position="150"/>
    </location>
</feature>